<reference evidence="1" key="1">
    <citation type="submission" date="2020-03" db="EMBL/GenBank/DDBJ databases">
        <title>The deep terrestrial virosphere.</title>
        <authorList>
            <person name="Holmfeldt K."/>
            <person name="Nilsson E."/>
            <person name="Simone D."/>
            <person name="Lopez-Fernandez M."/>
            <person name="Wu X."/>
            <person name="de Brujin I."/>
            <person name="Lundin D."/>
            <person name="Andersson A."/>
            <person name="Bertilsson S."/>
            <person name="Dopson M."/>
        </authorList>
    </citation>
    <scope>NUCLEOTIDE SEQUENCE</scope>
    <source>
        <strain evidence="1">MM415B04365</strain>
    </source>
</reference>
<gene>
    <name evidence="1" type="ORF">MM415B04365_0017</name>
</gene>
<dbReference type="AlphaFoldDB" id="A0A6M3LD10"/>
<name>A0A6M3LD10_9ZZZZ</name>
<protein>
    <submittedName>
        <fullName evidence="1">Uncharacterized protein</fullName>
    </submittedName>
</protein>
<proteinExistence type="predicted"/>
<sequence>MQLNRAQAIERLGSGDTLKSSGNTMMFDNGDFCTAATDIWLRESPFVIIFGDVGHEEYRLRADED</sequence>
<dbReference type="EMBL" id="MT143122">
    <property type="protein sequence ID" value="QJA93107.1"/>
    <property type="molecule type" value="Genomic_DNA"/>
</dbReference>
<organism evidence="1">
    <name type="scientific">viral metagenome</name>
    <dbReference type="NCBI Taxonomy" id="1070528"/>
    <lineage>
        <taxon>unclassified sequences</taxon>
        <taxon>metagenomes</taxon>
        <taxon>organismal metagenomes</taxon>
    </lineage>
</organism>
<accession>A0A6M3LD10</accession>
<evidence type="ECO:0000313" key="1">
    <source>
        <dbReference type="EMBL" id="QJA93107.1"/>
    </source>
</evidence>